<accession>A0A975IE04</accession>
<evidence type="ECO:0000313" key="2">
    <source>
        <dbReference type="EMBL" id="QTQ12764.1"/>
    </source>
</evidence>
<gene>
    <name evidence="2" type="ORF">HRI96_11485</name>
</gene>
<evidence type="ECO:0000256" key="1">
    <source>
        <dbReference type="SAM" id="SignalP"/>
    </source>
</evidence>
<evidence type="ECO:0008006" key="4">
    <source>
        <dbReference type="Google" id="ProtNLM"/>
    </source>
</evidence>
<evidence type="ECO:0000313" key="3">
    <source>
        <dbReference type="Proteomes" id="UP000671995"/>
    </source>
</evidence>
<proteinExistence type="predicted"/>
<name>A0A975IE04_9SPIR</name>
<dbReference type="AlphaFoldDB" id="A0A975IE04"/>
<dbReference type="RefSeq" id="WP_210117475.1">
    <property type="nucleotide sequence ID" value="NZ_CP054257.1"/>
</dbReference>
<reference evidence="2" key="2">
    <citation type="journal article" date="2021" name="Microbiol. Resour. Announc.">
        <title>Complete Genome Sequences of Three Human Oral Treponema parvum Isolates.</title>
        <authorList>
            <person name="Zeng H."/>
            <person name="Watt R.M."/>
        </authorList>
    </citation>
    <scope>NUCLEOTIDE SEQUENCE</scope>
    <source>
        <strain evidence="2">ATCC 700773</strain>
    </source>
</reference>
<protein>
    <recommendedName>
        <fullName evidence="4">Lipoprotein</fullName>
    </recommendedName>
</protein>
<dbReference type="SUPFAM" id="SSF52833">
    <property type="entry name" value="Thioredoxin-like"/>
    <property type="match status" value="1"/>
</dbReference>
<organism evidence="2 3">
    <name type="scientific">Treponema parvum</name>
    <dbReference type="NCBI Taxonomy" id="138851"/>
    <lineage>
        <taxon>Bacteria</taxon>
        <taxon>Pseudomonadati</taxon>
        <taxon>Spirochaetota</taxon>
        <taxon>Spirochaetia</taxon>
        <taxon>Spirochaetales</taxon>
        <taxon>Treponemataceae</taxon>
        <taxon>Treponema</taxon>
    </lineage>
</organism>
<feature type="chain" id="PRO_5037654835" description="Lipoprotein" evidence="1">
    <location>
        <begin position="26"/>
        <end position="349"/>
    </location>
</feature>
<sequence>MKKKLTAMTALLAAASLFISCNSNRPDRFGWYEDFDKAKEVAQKNDKDILLFVSLMGEDERSSFFSDNIIRTETFKDFAKTSLVCVNLDFSDKKYPGLPVDESASEKVKKSMIKLQQKYDKNLRIATSFYVESTPAAFLITKEGYFISSLSCDGSIIKPEDFISVIDSKAEERSRLNALVEATKSGGKIDQARAIDALCEATPPQNRILLTNEIERFLELDKENETGLIGKYTIASVNIEVQNAFMNGDMKAAVEALEKITSSNFVTDEEKQQAYYMSAYILRQTDVADIDVTRRIFELLQKAYAASPESEAAPEILQAIEITKEAFDLQQQHLSEDKRERLPDGPLSN</sequence>
<dbReference type="EMBL" id="CP054257">
    <property type="protein sequence ID" value="QTQ12764.1"/>
    <property type="molecule type" value="Genomic_DNA"/>
</dbReference>
<dbReference type="Gene3D" id="3.40.30.10">
    <property type="entry name" value="Glutaredoxin"/>
    <property type="match status" value="1"/>
</dbReference>
<keyword evidence="1" id="KW-0732">Signal</keyword>
<feature type="signal peptide" evidence="1">
    <location>
        <begin position="1"/>
        <end position="25"/>
    </location>
</feature>
<reference evidence="2" key="1">
    <citation type="submission" date="2020-05" db="EMBL/GenBank/DDBJ databases">
        <authorList>
            <person name="Zeng H."/>
            <person name="Chan Y.K."/>
            <person name="Watt R.M."/>
        </authorList>
    </citation>
    <scope>NUCLEOTIDE SEQUENCE</scope>
    <source>
        <strain evidence="2">ATCC 700773</strain>
    </source>
</reference>
<dbReference type="InterPro" id="IPR036249">
    <property type="entry name" value="Thioredoxin-like_sf"/>
</dbReference>
<dbReference type="Proteomes" id="UP000671995">
    <property type="component" value="Chromosome"/>
</dbReference>
<dbReference type="PROSITE" id="PS51257">
    <property type="entry name" value="PROKAR_LIPOPROTEIN"/>
    <property type="match status" value="1"/>
</dbReference>